<dbReference type="GeneID" id="9223158"/>
<dbReference type="EMBL" id="DS995702">
    <property type="protein sequence ID" value="EEQ29336.1"/>
    <property type="molecule type" value="Genomic_DNA"/>
</dbReference>
<sequence>MPNKTQPQVDVGQLSLQGLGLFSPLLAAFSADDVNPVAMIQMERLGAAFPVNGQYASKVPDYLPRFTSTRLNWIGLLIGWRKDDAASYIVKMEIFNSPISVASSVQLRRVAKYLSSKHSVIGFGNILTANVGRVHSAYRHLQKPMPTDSLDVMTTESAVKLFQSISKALQTENTRARIYGTQSLSYILSQGKAKPFAFNKRSWSSSLSKDETSLPNIVWSLTADNHKGFDTAFENLTHCFRSLTPGCSCPNSYLSHGWGKLTRTAILKTDTCSYCKALWDAVGTALGHGAACFFAKADVNAIIPSPSYRRGINAMEIITEWRTLRIPPHPFHLEERFSDRGREDIKSILGISTSCTIYPNRLQIMALDLENGAYYEVVDGVLRFNGRNHNMLCSGPAAQRNEPEVFEPQYSTRDKIVPSSAGEHSELSLTLREVSNYLQLRCVVVVAKTNVPIDLEDVILSSYFVKQANPCEHPSSAPFKHGWINAITTSVAAPITTIPSCGRYFFNETAV</sequence>
<dbReference type="VEuPathDB" id="FungiDB:MCYG_02155"/>
<name>C5FJ06_ARTOC</name>
<dbReference type="OrthoDB" id="4506430at2759"/>
<organism evidence="1 2">
    <name type="scientific">Arthroderma otae (strain ATCC MYA-4605 / CBS 113480)</name>
    <name type="common">Microsporum canis</name>
    <dbReference type="NCBI Taxonomy" id="554155"/>
    <lineage>
        <taxon>Eukaryota</taxon>
        <taxon>Fungi</taxon>
        <taxon>Dikarya</taxon>
        <taxon>Ascomycota</taxon>
        <taxon>Pezizomycotina</taxon>
        <taxon>Eurotiomycetes</taxon>
        <taxon>Eurotiomycetidae</taxon>
        <taxon>Onygenales</taxon>
        <taxon>Arthrodermataceae</taxon>
        <taxon>Microsporum</taxon>
    </lineage>
</organism>
<reference evidence="2" key="1">
    <citation type="journal article" date="2012" name="MBio">
        <title>Comparative genome analysis of Trichophyton rubrum and related dermatophytes reveals candidate genes involved in infection.</title>
        <authorList>
            <person name="Martinez D.A."/>
            <person name="Oliver B.G."/>
            <person name="Graeser Y."/>
            <person name="Goldberg J.M."/>
            <person name="Li W."/>
            <person name="Martinez-Rossi N.M."/>
            <person name="Monod M."/>
            <person name="Shelest E."/>
            <person name="Barton R.C."/>
            <person name="Birch E."/>
            <person name="Brakhage A.A."/>
            <person name="Chen Z."/>
            <person name="Gurr S.J."/>
            <person name="Heiman D."/>
            <person name="Heitman J."/>
            <person name="Kosti I."/>
            <person name="Rossi A."/>
            <person name="Saif S."/>
            <person name="Samalova M."/>
            <person name="Saunders C.W."/>
            <person name="Shea T."/>
            <person name="Summerbell R.C."/>
            <person name="Xu J."/>
            <person name="Young S."/>
            <person name="Zeng Q."/>
            <person name="Birren B.W."/>
            <person name="Cuomo C.A."/>
            <person name="White T.C."/>
        </authorList>
    </citation>
    <scope>NUCLEOTIDE SEQUENCE [LARGE SCALE GENOMIC DNA]</scope>
    <source>
        <strain evidence="2">ATCC MYA-4605 / CBS 113480</strain>
    </source>
</reference>
<dbReference type="HOGENOM" id="CLU_533131_0_0_1"/>
<dbReference type="RefSeq" id="XP_002849221.1">
    <property type="nucleotide sequence ID" value="XM_002849175.1"/>
</dbReference>
<evidence type="ECO:0000313" key="2">
    <source>
        <dbReference type="Proteomes" id="UP000002035"/>
    </source>
</evidence>
<keyword evidence="2" id="KW-1185">Reference proteome</keyword>
<proteinExistence type="predicted"/>
<dbReference type="OMA" id="QWDGWLK"/>
<protein>
    <submittedName>
        <fullName evidence="1">Uncharacterized protein</fullName>
    </submittedName>
</protein>
<dbReference type="AlphaFoldDB" id="C5FJ06"/>
<dbReference type="Proteomes" id="UP000002035">
    <property type="component" value="Unassembled WGS sequence"/>
</dbReference>
<gene>
    <name evidence="1" type="ORF">MCYG_02155</name>
</gene>
<accession>C5FJ06</accession>
<dbReference type="eggNOG" id="ENOG502SPAQ">
    <property type="taxonomic scope" value="Eukaryota"/>
</dbReference>
<evidence type="ECO:0000313" key="1">
    <source>
        <dbReference type="EMBL" id="EEQ29336.1"/>
    </source>
</evidence>